<sequence length="35" mass="3701">MPLPLACPAVAAALAHRATRRPDIDLFRVAHAAHA</sequence>
<proteinExistence type="predicted"/>
<keyword evidence="2" id="KW-1185">Reference proteome</keyword>
<dbReference type="EMBL" id="CP011371">
    <property type="protein sequence ID" value="AKJ31832.1"/>
    <property type="molecule type" value="Genomic_DNA"/>
</dbReference>
<evidence type="ECO:0000313" key="2">
    <source>
        <dbReference type="Proteomes" id="UP000035352"/>
    </source>
</evidence>
<organism evidence="1 2">
    <name type="scientific">Caldimonas brevitalea</name>
    <dbReference type="NCBI Taxonomy" id="413882"/>
    <lineage>
        <taxon>Bacteria</taxon>
        <taxon>Pseudomonadati</taxon>
        <taxon>Pseudomonadota</taxon>
        <taxon>Betaproteobacteria</taxon>
        <taxon>Burkholderiales</taxon>
        <taxon>Sphaerotilaceae</taxon>
        <taxon>Caldimonas</taxon>
    </lineage>
</organism>
<evidence type="ECO:0000313" key="1">
    <source>
        <dbReference type="EMBL" id="AKJ31832.1"/>
    </source>
</evidence>
<reference evidence="1 2" key="1">
    <citation type="submission" date="2015-05" db="EMBL/GenBank/DDBJ databases">
        <authorList>
            <person name="Tang B."/>
            <person name="Yu Y."/>
        </authorList>
    </citation>
    <scope>NUCLEOTIDE SEQUENCE [LARGE SCALE GENOMIC DNA]</scope>
    <source>
        <strain evidence="1 2">DSM 7029</strain>
    </source>
</reference>
<dbReference type="AlphaFoldDB" id="A0A0G3BQY3"/>
<name>A0A0G3BQY3_9BURK</name>
<accession>A0A0G3BQY3</accession>
<protein>
    <submittedName>
        <fullName evidence="1">Uncharacterized protein</fullName>
    </submittedName>
</protein>
<gene>
    <name evidence="1" type="ORF">AAW51_5141</name>
</gene>
<dbReference type="KEGG" id="pbh:AAW51_5141"/>
<dbReference type="Proteomes" id="UP000035352">
    <property type="component" value="Chromosome"/>
</dbReference>